<sequence length="83" mass="8808">MMRALGKFLAGLLIFLLALVVLIVGAVFVADGMIRDEVEQRAARALQSGLGLGSPPRSPSRATRSRGTCSRRPSPRCGCRATP</sequence>
<feature type="compositionally biased region" description="Low complexity" evidence="1">
    <location>
        <begin position="59"/>
        <end position="83"/>
    </location>
</feature>
<evidence type="ECO:0000313" key="2">
    <source>
        <dbReference type="EMBL" id="QIK73117.1"/>
    </source>
</evidence>
<dbReference type="RefSeq" id="WP_166234188.1">
    <property type="nucleotide sequence ID" value="NZ_CP049865.1"/>
</dbReference>
<dbReference type="EMBL" id="CP049865">
    <property type="protein sequence ID" value="QIK73117.1"/>
    <property type="molecule type" value="Genomic_DNA"/>
</dbReference>
<name>A0A6G7Y925_9ACTN</name>
<dbReference type="AlphaFoldDB" id="A0A6G7Y925"/>
<keyword evidence="3" id="KW-1185">Reference proteome</keyword>
<gene>
    <name evidence="2" type="ORF">G7070_13680</name>
</gene>
<dbReference type="KEGG" id="prv:G7070_13680"/>
<evidence type="ECO:0000313" key="3">
    <source>
        <dbReference type="Proteomes" id="UP000501058"/>
    </source>
</evidence>
<accession>A0A6G7Y925</accession>
<dbReference type="Proteomes" id="UP000501058">
    <property type="component" value="Chromosome"/>
</dbReference>
<feature type="region of interest" description="Disordered" evidence="1">
    <location>
        <begin position="49"/>
        <end position="83"/>
    </location>
</feature>
<evidence type="ECO:0000256" key="1">
    <source>
        <dbReference type="SAM" id="MobiDB-lite"/>
    </source>
</evidence>
<protein>
    <submittedName>
        <fullName evidence="2">Uncharacterized protein</fullName>
    </submittedName>
</protein>
<proteinExistence type="predicted"/>
<reference evidence="2 3" key="1">
    <citation type="submission" date="2020-03" db="EMBL/GenBank/DDBJ databases">
        <title>Propioniciclava sp. nov., isolated from Hydrophilus acuminatus.</title>
        <authorList>
            <person name="Hyun D.-W."/>
            <person name="Bae J.-W."/>
        </authorList>
    </citation>
    <scope>NUCLEOTIDE SEQUENCE [LARGE SCALE GENOMIC DNA]</scope>
    <source>
        <strain evidence="2 3">HDW11</strain>
    </source>
</reference>
<organism evidence="2 3">
    <name type="scientific">Propioniciclava coleopterorum</name>
    <dbReference type="NCBI Taxonomy" id="2714937"/>
    <lineage>
        <taxon>Bacteria</taxon>
        <taxon>Bacillati</taxon>
        <taxon>Actinomycetota</taxon>
        <taxon>Actinomycetes</taxon>
        <taxon>Propionibacteriales</taxon>
        <taxon>Propionibacteriaceae</taxon>
        <taxon>Propioniciclava</taxon>
    </lineage>
</organism>